<dbReference type="CDD" id="cd00622">
    <property type="entry name" value="PLPDE_III_ODC"/>
    <property type="match status" value="1"/>
</dbReference>
<dbReference type="GO" id="GO:0004586">
    <property type="term" value="F:ornithine decarboxylase activity"/>
    <property type="evidence" value="ECO:0007669"/>
    <property type="project" value="TreeGrafter"/>
</dbReference>
<dbReference type="Pfam" id="PF00278">
    <property type="entry name" value="Orn_DAP_Arg_deC"/>
    <property type="match status" value="1"/>
</dbReference>
<dbReference type="GO" id="GO:0005737">
    <property type="term" value="C:cytoplasm"/>
    <property type="evidence" value="ECO:0007669"/>
    <property type="project" value="TreeGrafter"/>
</dbReference>
<keyword evidence="11" id="KW-1185">Reference proteome</keyword>
<sequence>MENENGLNKIDDRRIQVVTPGRDAWSLIKEITQGDYQEDAFYICDINDVIAQYKKWKMKMPRVEPHYVLAALGAGFDCASKEEIRKVLELGVAPSRIIFANPAKKASHIRYAAAVGVTTMTFDNENELYKIKRYFTDARMVIRIRYDDLSATYVLGNKYGCDPKTEARDLLLVARSLGIDVIGVSFHVGSGSKDNAIYAKAIEAARHVFDVAETLGFNFNFLDIGGGFPGGRSEDFYEISRSVNHALDTLFADSSIRVISEPGRYFVTSAFTLVSNIHSVKEAVETDAASGDPVKLQMYYVDVSVYGAFITVLCDEFYPPKTLYGHLDARKYPSVVWGATCDGVDKIAHNVMLPKLKIGDWIVFEDAGAYTLSIACEFNGFPPPNVHCVVDEDNWKLLRQLRTFPKGRFVVGKTMEDFFTELPASYIAEI</sequence>
<evidence type="ECO:0000256" key="2">
    <source>
        <dbReference type="ARBA" id="ARBA00008872"/>
    </source>
</evidence>
<evidence type="ECO:0000259" key="8">
    <source>
        <dbReference type="Pfam" id="PF00278"/>
    </source>
</evidence>
<evidence type="ECO:0000256" key="1">
    <source>
        <dbReference type="ARBA" id="ARBA00001933"/>
    </source>
</evidence>
<feature type="domain" description="Orn/DAP/Arg decarboxylase 2 C-terminal" evidence="8">
    <location>
        <begin position="42"/>
        <end position="368"/>
    </location>
</feature>
<evidence type="ECO:0008006" key="12">
    <source>
        <dbReference type="Google" id="ProtNLM"/>
    </source>
</evidence>
<name>A0AAV8YVL0_9CUCU</name>
<evidence type="ECO:0000256" key="6">
    <source>
        <dbReference type="ARBA" id="ARBA00037173"/>
    </source>
</evidence>
<evidence type="ECO:0000256" key="4">
    <source>
        <dbReference type="ARBA" id="ARBA00023115"/>
    </source>
</evidence>
<dbReference type="PRINTS" id="PR01179">
    <property type="entry name" value="ODADCRBXLASE"/>
</dbReference>
<proteinExistence type="inferred from homology"/>
<dbReference type="GO" id="GO:0033387">
    <property type="term" value="P:putrescine biosynthetic process from arginine, via ornithine"/>
    <property type="evidence" value="ECO:0007669"/>
    <property type="project" value="TreeGrafter"/>
</dbReference>
<dbReference type="Gene3D" id="3.20.20.10">
    <property type="entry name" value="Alanine racemase"/>
    <property type="match status" value="1"/>
</dbReference>
<dbReference type="InterPro" id="IPR022644">
    <property type="entry name" value="De-COase2_N"/>
</dbReference>
<evidence type="ECO:0000256" key="3">
    <source>
        <dbReference type="ARBA" id="ARBA00022898"/>
    </source>
</evidence>
<comment type="caution">
    <text evidence="10">The sequence shown here is derived from an EMBL/GenBank/DDBJ whole genome shotgun (WGS) entry which is preliminary data.</text>
</comment>
<comment type="cofactor">
    <cofactor evidence="1">
        <name>pyridoxal 5'-phosphate</name>
        <dbReference type="ChEBI" id="CHEBI:597326"/>
    </cofactor>
</comment>
<accession>A0AAV8YVL0</accession>
<dbReference type="PANTHER" id="PTHR11482:SF6">
    <property type="entry name" value="ORNITHINE DECARBOXYLASE 1-RELATED"/>
    <property type="match status" value="1"/>
</dbReference>
<dbReference type="FunFam" id="3.20.20.10:FF:000005">
    <property type="entry name" value="Ornithine decarboxylase"/>
    <property type="match status" value="1"/>
</dbReference>
<reference evidence="10" key="1">
    <citation type="journal article" date="2023" name="Insect Mol. Biol.">
        <title>Genome sequencing provides insights into the evolution of gene families encoding plant cell wall-degrading enzymes in longhorned beetles.</title>
        <authorList>
            <person name="Shin N.R."/>
            <person name="Okamura Y."/>
            <person name="Kirsch R."/>
            <person name="Pauchet Y."/>
        </authorList>
    </citation>
    <scope>NUCLEOTIDE SEQUENCE</scope>
    <source>
        <strain evidence="10">AMC_N1</strain>
    </source>
</reference>
<dbReference type="EMBL" id="JAPWTK010000035">
    <property type="protein sequence ID" value="KAJ8955857.1"/>
    <property type="molecule type" value="Genomic_DNA"/>
</dbReference>
<evidence type="ECO:0000313" key="11">
    <source>
        <dbReference type="Proteomes" id="UP001162162"/>
    </source>
</evidence>
<dbReference type="Gene3D" id="2.40.37.10">
    <property type="entry name" value="Lyase, Ornithine Decarboxylase, Chain A, domain 1"/>
    <property type="match status" value="1"/>
</dbReference>
<feature type="domain" description="Orn/DAP/Arg decarboxylase 2 N-terminal" evidence="9">
    <location>
        <begin position="48"/>
        <end position="267"/>
    </location>
</feature>
<dbReference type="Proteomes" id="UP001162162">
    <property type="component" value="Unassembled WGS sequence"/>
</dbReference>
<keyword evidence="5" id="KW-0456">Lyase</keyword>
<protein>
    <recommendedName>
        <fullName evidence="12">Ornithine decarboxylase</fullName>
    </recommendedName>
</protein>
<organism evidence="10 11">
    <name type="scientific">Aromia moschata</name>
    <dbReference type="NCBI Taxonomy" id="1265417"/>
    <lineage>
        <taxon>Eukaryota</taxon>
        <taxon>Metazoa</taxon>
        <taxon>Ecdysozoa</taxon>
        <taxon>Arthropoda</taxon>
        <taxon>Hexapoda</taxon>
        <taxon>Insecta</taxon>
        <taxon>Pterygota</taxon>
        <taxon>Neoptera</taxon>
        <taxon>Endopterygota</taxon>
        <taxon>Coleoptera</taxon>
        <taxon>Polyphaga</taxon>
        <taxon>Cucujiformia</taxon>
        <taxon>Chrysomeloidea</taxon>
        <taxon>Cerambycidae</taxon>
        <taxon>Cerambycinae</taxon>
        <taxon>Callichromatini</taxon>
        <taxon>Aromia</taxon>
    </lineage>
</organism>
<dbReference type="InterPro" id="IPR000183">
    <property type="entry name" value="Orn/DAP/Arg_de-COase"/>
</dbReference>
<dbReference type="InterPro" id="IPR022643">
    <property type="entry name" value="De-COase2_C"/>
</dbReference>
<comment type="function">
    <text evidence="6">Catalyzes the first and rate-limiting step of polyamine biosynthesis that converts ornithine into putrescine, which is the precursor for the polyamines, spermidine and spermine. Polyamines are essential for cell proliferation and are implicated in cellular processes, ranging from DNA replication to apoptosis.</text>
</comment>
<dbReference type="InterPro" id="IPR029066">
    <property type="entry name" value="PLP-binding_barrel"/>
</dbReference>
<dbReference type="AlphaFoldDB" id="A0AAV8YVL0"/>
<dbReference type="InterPro" id="IPR002433">
    <property type="entry name" value="Orn_de-COase"/>
</dbReference>
<dbReference type="SUPFAM" id="SSF50621">
    <property type="entry name" value="Alanine racemase C-terminal domain-like"/>
    <property type="match status" value="1"/>
</dbReference>
<comment type="similarity">
    <text evidence="2 7">Belongs to the Orn/Lys/Arg decarboxylase class-II family.</text>
</comment>
<dbReference type="InterPro" id="IPR009006">
    <property type="entry name" value="Ala_racemase/Decarboxylase_C"/>
</dbReference>
<evidence type="ECO:0000259" key="9">
    <source>
        <dbReference type="Pfam" id="PF02784"/>
    </source>
</evidence>
<dbReference type="SUPFAM" id="SSF51419">
    <property type="entry name" value="PLP-binding barrel"/>
    <property type="match status" value="1"/>
</dbReference>
<evidence type="ECO:0000256" key="5">
    <source>
        <dbReference type="ARBA" id="ARBA00023239"/>
    </source>
</evidence>
<keyword evidence="4" id="KW-0620">Polyamine biosynthesis</keyword>
<gene>
    <name evidence="10" type="ORF">NQ318_005403</name>
</gene>
<dbReference type="PRINTS" id="PR01182">
    <property type="entry name" value="ORNDCRBXLASE"/>
</dbReference>
<dbReference type="Pfam" id="PF02784">
    <property type="entry name" value="Orn_Arg_deC_N"/>
    <property type="match status" value="1"/>
</dbReference>
<evidence type="ECO:0000256" key="7">
    <source>
        <dbReference type="RuleBase" id="RU003737"/>
    </source>
</evidence>
<dbReference type="PANTHER" id="PTHR11482">
    <property type="entry name" value="ARGININE/DIAMINOPIMELATE/ORNITHINE DECARBOXYLASE"/>
    <property type="match status" value="1"/>
</dbReference>
<evidence type="ECO:0000313" key="10">
    <source>
        <dbReference type="EMBL" id="KAJ8955857.1"/>
    </source>
</evidence>
<keyword evidence="3" id="KW-0663">Pyridoxal phosphate</keyword>